<keyword evidence="5" id="KW-0560">Oxidoreductase</keyword>
<feature type="transmembrane region" description="Helical" evidence="7">
    <location>
        <begin position="115"/>
        <end position="133"/>
    </location>
</feature>
<name>A0A7C4FI69_9CREN</name>
<comment type="subcellular location">
    <subcellularLocation>
        <location evidence="1">Cell membrane</location>
        <topology evidence="1">Multi-pass membrane protein</topology>
    </subcellularLocation>
</comment>
<reference evidence="9" key="1">
    <citation type="journal article" date="2020" name="mSystems">
        <title>Genome- and Community-Level Interaction Insights into Carbon Utilization and Element Cycling Functions of Hydrothermarchaeota in Hydrothermal Sediment.</title>
        <authorList>
            <person name="Zhou Z."/>
            <person name="Liu Y."/>
            <person name="Xu W."/>
            <person name="Pan J."/>
            <person name="Luo Z.H."/>
            <person name="Li M."/>
        </authorList>
    </citation>
    <scope>NUCLEOTIDE SEQUENCE [LARGE SCALE GENOMIC DNA]</scope>
    <source>
        <strain evidence="9">SpSt-732</strain>
    </source>
</reference>
<sequence length="501" mass="54210">MELLDIARYAVLSASMSLVFLGDALHRGGRSRAVCVFLKVLAYSALASLTLFQLLNALQQQLLLITVVLGALISLFSAPYSTIKYGSKSLTMITDLLIVTTAMTFASRYLLELVLFWLATELIGFIAIAYDAFTGVNSEALRASVRYLVFSMIPTDISLFILLALTGFEEMLSQPLATLKLNLYSPMLTGLLTLGFMAKAAVAPLHFWLPDAHSLAPAPASAMLSGLMVKMGVYGMLTLAQFAIDTGTAYSILLVFGSLTAVYGGLQAVYQRDLKRLLAYSTISHMGAIVMLVALYIDSQDPLYLYAIMAYVAAHASYKATLFMDTGVIELLSHERFVDRLGYVHRALPVESLAALLAILTIFGVPPTAGFLAKVWAFSSVLHSMVEKSLYIYPLAVLSIEIALCVAYSARYLQAHIKPGPAEEVSSREEVRGLPMYTLVASLTSLALALPLLAVQSGAERIGVDYFALYLASLPTVLLLLTALHILIREAAKGCARSATP</sequence>
<feature type="transmembrane region" description="Helical" evidence="7">
    <location>
        <begin position="434"/>
        <end position="455"/>
    </location>
</feature>
<feature type="transmembrane region" description="Helical" evidence="7">
    <location>
        <begin position="145"/>
        <end position="168"/>
    </location>
</feature>
<proteinExistence type="predicted"/>
<evidence type="ECO:0000256" key="2">
    <source>
        <dbReference type="ARBA" id="ARBA00022475"/>
    </source>
</evidence>
<dbReference type="AlphaFoldDB" id="A0A7C4FI69"/>
<dbReference type="GO" id="GO:0016491">
    <property type="term" value="F:oxidoreductase activity"/>
    <property type="evidence" value="ECO:0007669"/>
    <property type="project" value="UniProtKB-KW"/>
</dbReference>
<evidence type="ECO:0000256" key="4">
    <source>
        <dbReference type="ARBA" id="ARBA00022989"/>
    </source>
</evidence>
<evidence type="ECO:0000256" key="6">
    <source>
        <dbReference type="ARBA" id="ARBA00023136"/>
    </source>
</evidence>
<evidence type="ECO:0000256" key="3">
    <source>
        <dbReference type="ARBA" id="ARBA00022692"/>
    </source>
</evidence>
<feature type="transmembrane region" description="Helical" evidence="7">
    <location>
        <begin position="221"/>
        <end position="244"/>
    </location>
</feature>
<keyword evidence="6 7" id="KW-0472">Membrane</keyword>
<gene>
    <name evidence="9" type="ORF">ENV14_06660</name>
</gene>
<comment type="caution">
    <text evidence="9">The sequence shown here is derived from an EMBL/GenBank/DDBJ whole genome shotgun (WGS) entry which is preliminary data.</text>
</comment>
<feature type="transmembrane region" description="Helical" evidence="7">
    <location>
        <begin position="277"/>
        <end position="297"/>
    </location>
</feature>
<feature type="transmembrane region" description="Helical" evidence="7">
    <location>
        <begin position="303"/>
        <end position="332"/>
    </location>
</feature>
<keyword evidence="2" id="KW-1003">Cell membrane</keyword>
<accession>A0A7C4FI69</accession>
<feature type="transmembrane region" description="Helical" evidence="7">
    <location>
        <begin position="90"/>
        <end position="109"/>
    </location>
</feature>
<feature type="transmembrane region" description="Helical" evidence="7">
    <location>
        <begin position="467"/>
        <end position="488"/>
    </location>
</feature>
<keyword evidence="4 7" id="KW-1133">Transmembrane helix</keyword>
<evidence type="ECO:0000259" key="8">
    <source>
        <dbReference type="Pfam" id="PF00361"/>
    </source>
</evidence>
<dbReference type="PANTHER" id="PTHR42682">
    <property type="entry name" value="HYDROGENASE-4 COMPONENT F"/>
    <property type="match status" value="1"/>
</dbReference>
<dbReference type="GO" id="GO:0005886">
    <property type="term" value="C:plasma membrane"/>
    <property type="evidence" value="ECO:0007669"/>
    <property type="project" value="UniProtKB-SubCell"/>
</dbReference>
<feature type="transmembrane region" description="Helical" evidence="7">
    <location>
        <begin position="188"/>
        <end position="209"/>
    </location>
</feature>
<dbReference type="PANTHER" id="PTHR42682:SF3">
    <property type="entry name" value="FORMATE HYDROGENLYASE SUBUNIT 3-RELATED"/>
    <property type="match status" value="1"/>
</dbReference>
<feature type="transmembrane region" description="Helical" evidence="7">
    <location>
        <begin position="250"/>
        <end position="270"/>
    </location>
</feature>
<protein>
    <recommendedName>
        <fullName evidence="8">NADH:quinone oxidoreductase/Mrp antiporter transmembrane domain-containing protein</fullName>
    </recommendedName>
</protein>
<feature type="transmembrane region" description="Helical" evidence="7">
    <location>
        <begin position="36"/>
        <end position="55"/>
    </location>
</feature>
<feature type="transmembrane region" description="Helical" evidence="7">
    <location>
        <begin position="390"/>
        <end position="413"/>
    </location>
</feature>
<dbReference type="Pfam" id="PF00361">
    <property type="entry name" value="Proton_antipo_M"/>
    <property type="match status" value="1"/>
</dbReference>
<organism evidence="9">
    <name type="scientific">Ignisphaera aggregans</name>
    <dbReference type="NCBI Taxonomy" id="334771"/>
    <lineage>
        <taxon>Archaea</taxon>
        <taxon>Thermoproteota</taxon>
        <taxon>Thermoprotei</taxon>
        <taxon>Desulfurococcales</taxon>
        <taxon>Desulfurococcaceae</taxon>
        <taxon>Ignisphaera</taxon>
    </lineage>
</organism>
<feature type="transmembrane region" description="Helical" evidence="7">
    <location>
        <begin position="61"/>
        <end position="78"/>
    </location>
</feature>
<evidence type="ECO:0000256" key="5">
    <source>
        <dbReference type="ARBA" id="ARBA00023002"/>
    </source>
</evidence>
<dbReference type="InterPro" id="IPR052175">
    <property type="entry name" value="ComplexI-like_HydComp"/>
</dbReference>
<feature type="transmembrane region" description="Helical" evidence="7">
    <location>
        <begin position="353"/>
        <end position="378"/>
    </location>
</feature>
<dbReference type="InterPro" id="IPR001750">
    <property type="entry name" value="ND/Mrp_TM"/>
</dbReference>
<feature type="domain" description="NADH:quinone oxidoreductase/Mrp antiporter transmembrane" evidence="8">
    <location>
        <begin position="112"/>
        <end position="386"/>
    </location>
</feature>
<evidence type="ECO:0000256" key="7">
    <source>
        <dbReference type="SAM" id="Phobius"/>
    </source>
</evidence>
<dbReference type="EMBL" id="DTFF01000055">
    <property type="protein sequence ID" value="HGI88048.1"/>
    <property type="molecule type" value="Genomic_DNA"/>
</dbReference>
<evidence type="ECO:0000313" key="9">
    <source>
        <dbReference type="EMBL" id="HGI88048.1"/>
    </source>
</evidence>
<evidence type="ECO:0000256" key="1">
    <source>
        <dbReference type="ARBA" id="ARBA00004651"/>
    </source>
</evidence>
<keyword evidence="3 7" id="KW-0812">Transmembrane</keyword>